<keyword evidence="7" id="KW-1185">Reference proteome</keyword>
<evidence type="ECO:0000256" key="3">
    <source>
        <dbReference type="ARBA" id="ARBA00022481"/>
    </source>
</evidence>
<dbReference type="GO" id="GO:0044096">
    <property type="term" value="C:type IV pilus"/>
    <property type="evidence" value="ECO:0007669"/>
    <property type="project" value="TreeGrafter"/>
</dbReference>
<evidence type="ECO:0000256" key="4">
    <source>
        <dbReference type="RuleBase" id="RU000389"/>
    </source>
</evidence>
<dbReference type="GO" id="GO:0007155">
    <property type="term" value="P:cell adhesion"/>
    <property type="evidence" value="ECO:0007669"/>
    <property type="project" value="InterPro"/>
</dbReference>
<dbReference type="AlphaFoldDB" id="A0A1I5D700"/>
<dbReference type="Pfam" id="PF07963">
    <property type="entry name" value="N_methyl"/>
    <property type="match status" value="1"/>
</dbReference>
<reference evidence="7" key="1">
    <citation type="submission" date="2016-10" db="EMBL/GenBank/DDBJ databases">
        <authorList>
            <person name="Varghese N."/>
            <person name="Submissions S."/>
        </authorList>
    </citation>
    <scope>NUCLEOTIDE SEQUENCE [LARGE SCALE GENOMIC DNA]</scope>
    <source>
        <strain evidence="7">OV426</strain>
    </source>
</reference>
<evidence type="ECO:0000313" key="6">
    <source>
        <dbReference type="EMBL" id="SFN94982.1"/>
    </source>
</evidence>
<organism evidence="6 7">
    <name type="scientific">Candidatus Pantoea varia</name>
    <dbReference type="NCBI Taxonomy" id="1881036"/>
    <lineage>
        <taxon>Bacteria</taxon>
        <taxon>Pseudomonadati</taxon>
        <taxon>Pseudomonadota</taxon>
        <taxon>Gammaproteobacteria</taxon>
        <taxon>Enterobacterales</taxon>
        <taxon>Erwiniaceae</taxon>
        <taxon>Pantoea</taxon>
    </lineage>
</organism>
<dbReference type="EMBL" id="FOVG01000002">
    <property type="protein sequence ID" value="SFN94982.1"/>
    <property type="molecule type" value="Genomic_DNA"/>
</dbReference>
<dbReference type="PANTHER" id="PTHR30093">
    <property type="entry name" value="GENERAL SECRETION PATHWAY PROTEIN G"/>
    <property type="match status" value="1"/>
</dbReference>
<evidence type="ECO:0000256" key="5">
    <source>
        <dbReference type="SAM" id="Phobius"/>
    </source>
</evidence>
<dbReference type="PROSITE" id="PS00409">
    <property type="entry name" value="PROKAR_NTER_METHYL"/>
    <property type="match status" value="1"/>
</dbReference>
<proteinExistence type="inferred from homology"/>
<sequence>MKYQRGFTLVELMIVVGIVAILSAIGLPAYQNYLQRAALTDMLQTMVPYKTAVELCAMERGGPTQCQAGEAGIPAARGSRYVSALSVTRGVITLTGQESLNGLSVEMLPIWDSTDGGISWQRNCTSNNNSLRDNCLEQFRFADKGASDEQA</sequence>
<dbReference type="Pfam" id="PF00114">
    <property type="entry name" value="Pilin"/>
    <property type="match status" value="1"/>
</dbReference>
<dbReference type="InterPro" id="IPR012902">
    <property type="entry name" value="N_methyl_site"/>
</dbReference>
<protein>
    <submittedName>
        <fullName evidence="6">Prepilin peptidase dependent protein D</fullName>
    </submittedName>
</protein>
<evidence type="ECO:0000256" key="1">
    <source>
        <dbReference type="ARBA" id="ARBA00004167"/>
    </source>
</evidence>
<keyword evidence="3" id="KW-0488">Methylation</keyword>
<dbReference type="NCBIfam" id="NF007862">
    <property type="entry name" value="PRK10574.1"/>
    <property type="match status" value="1"/>
</dbReference>
<keyword evidence="5" id="KW-0812">Transmembrane</keyword>
<comment type="similarity">
    <text evidence="2 4">Belongs to the N-Me-Phe pilin family.</text>
</comment>
<dbReference type="GO" id="GO:0043107">
    <property type="term" value="P:type IV pilus-dependent motility"/>
    <property type="evidence" value="ECO:0007669"/>
    <property type="project" value="TreeGrafter"/>
</dbReference>
<gene>
    <name evidence="6" type="ORF">SAMN05428971_2615</name>
</gene>
<dbReference type="RefSeq" id="WP_090964288.1">
    <property type="nucleotide sequence ID" value="NZ_FOVG01000002.1"/>
</dbReference>
<keyword evidence="5" id="KW-1133">Transmembrane helix</keyword>
<dbReference type="Proteomes" id="UP000198968">
    <property type="component" value="Unassembled WGS sequence"/>
</dbReference>
<keyword evidence="5" id="KW-0472">Membrane</keyword>
<evidence type="ECO:0000256" key="2">
    <source>
        <dbReference type="ARBA" id="ARBA00005233"/>
    </source>
</evidence>
<dbReference type="InterPro" id="IPR045584">
    <property type="entry name" value="Pilin-like"/>
</dbReference>
<accession>A0A1I5D700</accession>
<feature type="transmembrane region" description="Helical" evidence="5">
    <location>
        <begin position="12"/>
        <end position="30"/>
    </location>
</feature>
<dbReference type="Gene3D" id="3.30.700.10">
    <property type="entry name" value="Glycoprotein, Type 4 Pilin"/>
    <property type="match status" value="1"/>
</dbReference>
<keyword evidence="4" id="KW-0281">Fimbrium</keyword>
<dbReference type="NCBIfam" id="TIGR02532">
    <property type="entry name" value="IV_pilin_GFxxxE"/>
    <property type="match status" value="1"/>
</dbReference>
<comment type="subcellular location">
    <subcellularLocation>
        <location evidence="1">Membrane</location>
        <topology evidence="1">Single-pass membrane protein</topology>
    </subcellularLocation>
</comment>
<dbReference type="PANTHER" id="PTHR30093:SF34">
    <property type="entry name" value="PREPILIN PEPTIDASE-DEPENDENT PROTEIN D"/>
    <property type="match status" value="1"/>
</dbReference>
<dbReference type="GO" id="GO:0016020">
    <property type="term" value="C:membrane"/>
    <property type="evidence" value="ECO:0007669"/>
    <property type="project" value="UniProtKB-SubCell"/>
</dbReference>
<dbReference type="InterPro" id="IPR001082">
    <property type="entry name" value="Pilin"/>
</dbReference>
<dbReference type="OrthoDB" id="5918848at2"/>
<evidence type="ECO:0000313" key="7">
    <source>
        <dbReference type="Proteomes" id="UP000198968"/>
    </source>
</evidence>
<dbReference type="SUPFAM" id="SSF54523">
    <property type="entry name" value="Pili subunits"/>
    <property type="match status" value="1"/>
</dbReference>
<name>A0A1I5D700_9GAMM</name>